<keyword evidence="2 6" id="KW-0489">Methyltransferase</keyword>
<feature type="active site" description="Nucleophile" evidence="6">
    <location>
        <position position="241"/>
    </location>
</feature>
<evidence type="ECO:0000313" key="9">
    <source>
        <dbReference type="Proteomes" id="UP000823603"/>
    </source>
</evidence>
<dbReference type="PANTHER" id="PTHR22807:SF30">
    <property type="entry name" value="28S RRNA (CYTOSINE(4447)-C(5))-METHYLTRANSFERASE-RELATED"/>
    <property type="match status" value="1"/>
</dbReference>
<evidence type="ECO:0000256" key="3">
    <source>
        <dbReference type="ARBA" id="ARBA00022679"/>
    </source>
</evidence>
<feature type="binding site" evidence="6">
    <location>
        <position position="144"/>
    </location>
    <ligand>
        <name>S-adenosyl-L-methionine</name>
        <dbReference type="ChEBI" id="CHEBI:59789"/>
    </ligand>
</feature>
<accession>A0A9D9IER7</accession>
<dbReference type="Pfam" id="PF13636">
    <property type="entry name" value="Methyltranf_PUA"/>
    <property type="match status" value="1"/>
</dbReference>
<dbReference type="InterPro" id="IPR023267">
    <property type="entry name" value="RCMT"/>
</dbReference>
<dbReference type="InterPro" id="IPR029063">
    <property type="entry name" value="SAM-dependent_MTases_sf"/>
</dbReference>
<dbReference type="Gene3D" id="2.30.130.60">
    <property type="match status" value="1"/>
</dbReference>
<feature type="binding site" evidence="6">
    <location>
        <begin position="116"/>
        <end position="122"/>
    </location>
    <ligand>
        <name>S-adenosyl-L-methionine</name>
        <dbReference type="ChEBI" id="CHEBI:59789"/>
    </ligand>
</feature>
<dbReference type="PANTHER" id="PTHR22807">
    <property type="entry name" value="NOP2 YEAST -RELATED NOL1/NOP2/FMU SUN DOMAIN-CONTAINING"/>
    <property type="match status" value="1"/>
</dbReference>
<comment type="caution">
    <text evidence="8">The sequence shown here is derived from an EMBL/GenBank/DDBJ whole genome shotgun (WGS) entry which is preliminary data.</text>
</comment>
<dbReference type="Proteomes" id="UP000823603">
    <property type="component" value="Unassembled WGS sequence"/>
</dbReference>
<dbReference type="AlphaFoldDB" id="A0A9D9IER7"/>
<dbReference type="PROSITE" id="PS51686">
    <property type="entry name" value="SAM_MT_RSMB_NOP"/>
    <property type="match status" value="1"/>
</dbReference>
<keyword evidence="4 6" id="KW-0949">S-adenosyl-L-methionine</keyword>
<proteinExistence type="inferred from homology"/>
<reference evidence="8" key="1">
    <citation type="submission" date="2020-10" db="EMBL/GenBank/DDBJ databases">
        <authorList>
            <person name="Gilroy R."/>
        </authorList>
    </citation>
    <scope>NUCLEOTIDE SEQUENCE</scope>
    <source>
        <strain evidence="8">B2-22910</strain>
    </source>
</reference>
<dbReference type="Gene3D" id="3.40.50.150">
    <property type="entry name" value="Vaccinia Virus protein VP39"/>
    <property type="match status" value="1"/>
</dbReference>
<dbReference type="Gene3D" id="3.30.70.1170">
    <property type="entry name" value="Sun protein, domain 3"/>
    <property type="match status" value="1"/>
</dbReference>
<dbReference type="Pfam" id="PF17125">
    <property type="entry name" value="Methyltr_RsmF_N"/>
    <property type="match status" value="1"/>
</dbReference>
<dbReference type="GO" id="GO:0001510">
    <property type="term" value="P:RNA methylation"/>
    <property type="evidence" value="ECO:0007669"/>
    <property type="project" value="InterPro"/>
</dbReference>
<evidence type="ECO:0000313" key="8">
    <source>
        <dbReference type="EMBL" id="MBO8470261.1"/>
    </source>
</evidence>
<evidence type="ECO:0000256" key="6">
    <source>
        <dbReference type="PROSITE-ProRule" id="PRU01023"/>
    </source>
</evidence>
<gene>
    <name evidence="8" type="ORF">IAB82_00505</name>
</gene>
<feature type="binding site" evidence="6">
    <location>
        <position position="188"/>
    </location>
    <ligand>
        <name>S-adenosyl-L-methionine</name>
        <dbReference type="ChEBI" id="CHEBI:59789"/>
    </ligand>
</feature>
<evidence type="ECO:0000256" key="5">
    <source>
        <dbReference type="ARBA" id="ARBA00022884"/>
    </source>
</evidence>
<dbReference type="GO" id="GO:0003723">
    <property type="term" value="F:RNA binding"/>
    <property type="evidence" value="ECO:0007669"/>
    <property type="project" value="UniProtKB-UniRule"/>
</dbReference>
<evidence type="ECO:0000259" key="7">
    <source>
        <dbReference type="PROSITE" id="PS51686"/>
    </source>
</evidence>
<dbReference type="GO" id="GO:0008173">
    <property type="term" value="F:RNA methyltransferase activity"/>
    <property type="evidence" value="ECO:0007669"/>
    <property type="project" value="InterPro"/>
</dbReference>
<dbReference type="InterPro" id="IPR027391">
    <property type="entry name" value="Nol1_Nop2_Fmu_2"/>
</dbReference>
<organism evidence="8 9">
    <name type="scientific">Candidatus Cryptobacteroides faecavium</name>
    <dbReference type="NCBI Taxonomy" id="2840762"/>
    <lineage>
        <taxon>Bacteria</taxon>
        <taxon>Pseudomonadati</taxon>
        <taxon>Bacteroidota</taxon>
        <taxon>Bacteroidia</taxon>
        <taxon>Bacteroidales</taxon>
        <taxon>Candidatus Cryptobacteroides</taxon>
    </lineage>
</organism>
<dbReference type="InterPro" id="IPR049560">
    <property type="entry name" value="MeTrfase_RsmB-F_NOP2_cat"/>
</dbReference>
<evidence type="ECO:0000256" key="1">
    <source>
        <dbReference type="ARBA" id="ARBA00022490"/>
    </source>
</evidence>
<dbReference type="Pfam" id="PF01189">
    <property type="entry name" value="Methyltr_RsmB-F"/>
    <property type="match status" value="1"/>
</dbReference>
<evidence type="ECO:0000256" key="4">
    <source>
        <dbReference type="ARBA" id="ARBA00022691"/>
    </source>
</evidence>
<reference evidence="8" key="2">
    <citation type="journal article" date="2021" name="PeerJ">
        <title>Extensive microbial diversity within the chicken gut microbiome revealed by metagenomics and culture.</title>
        <authorList>
            <person name="Gilroy R."/>
            <person name="Ravi A."/>
            <person name="Getino M."/>
            <person name="Pursley I."/>
            <person name="Horton D.L."/>
            <person name="Alikhan N.F."/>
            <person name="Baker D."/>
            <person name="Gharbi K."/>
            <person name="Hall N."/>
            <person name="Watson M."/>
            <person name="Adriaenssens E.M."/>
            <person name="Foster-Nyarko E."/>
            <person name="Jarju S."/>
            <person name="Secka A."/>
            <person name="Antonio M."/>
            <person name="Oren A."/>
            <person name="Chaudhuri R.R."/>
            <person name="La Ragione R."/>
            <person name="Hildebrand F."/>
            <person name="Pallen M.J."/>
        </authorList>
    </citation>
    <scope>NUCLEOTIDE SEQUENCE</scope>
    <source>
        <strain evidence="8">B2-22910</strain>
    </source>
</reference>
<dbReference type="InterPro" id="IPR031341">
    <property type="entry name" value="Methyltr_RsmF_N"/>
</dbReference>
<comment type="similarity">
    <text evidence="6">Belongs to the class I-like SAM-binding methyltransferase superfamily. RsmB/NOP family.</text>
</comment>
<name>A0A9D9IER7_9BACT</name>
<dbReference type="PRINTS" id="PR02008">
    <property type="entry name" value="RCMTFAMILY"/>
</dbReference>
<keyword evidence="1" id="KW-0963">Cytoplasm</keyword>
<dbReference type="InterPro" id="IPR001678">
    <property type="entry name" value="MeTrfase_RsmB-F_NOP2_dom"/>
</dbReference>
<dbReference type="SUPFAM" id="SSF53335">
    <property type="entry name" value="S-adenosyl-L-methionine-dependent methyltransferases"/>
    <property type="match status" value="1"/>
</dbReference>
<keyword evidence="3 6" id="KW-0808">Transferase</keyword>
<dbReference type="EMBL" id="JADIMB010000003">
    <property type="protein sequence ID" value="MBO8470261.1"/>
    <property type="molecule type" value="Genomic_DNA"/>
</dbReference>
<keyword evidence="5 6" id="KW-0694">RNA-binding</keyword>
<evidence type="ECO:0000256" key="2">
    <source>
        <dbReference type="ARBA" id="ARBA00022603"/>
    </source>
</evidence>
<feature type="binding site" evidence="6">
    <location>
        <position position="171"/>
    </location>
    <ligand>
        <name>S-adenosyl-L-methionine</name>
        <dbReference type="ChEBI" id="CHEBI:59789"/>
    </ligand>
</feature>
<feature type="domain" description="SAM-dependent MTase RsmB/NOP-type" evidence="7">
    <location>
        <begin position="1"/>
        <end position="302"/>
    </location>
</feature>
<sequence>MAAGLDSDFRKYLVEAIGQENAAVAFSALEEPASVSVRLNPYKERPVFGAVSGPVPWSRYGVFLDARPVFTCDPFFHGGAYYVQDSSSMFVGHVFRTVLGTLPGVKDRPVRVLDLCAAPGGKTTDLAASLREVYGSGFVLVSNEVMRQRVSVLASNVAVWGDPCVVVTCDDPSRFSSMKGWFDVILADVPCSGEGMFRKDAQAREQWSADTVAMCQARQRRILADVWPALSEGGVLIYSTCTFNRHENDDNVEWAASALGADILEAGQAEDAEGVLRTRYGFCLAPGLVRGEGQFCAVLRKTGESGGDPVGKKCRSRFDPAGKQESEEIRGYFTEGMEIVSRDGFIKALPPSVAEVMPSLEGSLHVLASGCAVGQRKHGQLVPDADLPLSILYRKGSFREADMDQDTALSYLSGNPLTLKDAPCGYLEVSCRSLPLGFVKNLGSRCNNLYPRGRRIRMDYRK</sequence>
<protein>
    <submittedName>
        <fullName evidence="8">rRNA cytosine-C5-methyltransferase</fullName>
    </submittedName>
</protein>